<gene>
    <name evidence="1" type="ORF">HMPREF9453_00580</name>
</gene>
<dbReference type="PATRIC" id="fig|742743.3.peg.590"/>
<dbReference type="Pfam" id="PF10926">
    <property type="entry name" value="DUF2800"/>
    <property type="match status" value="1"/>
</dbReference>
<name>H1CYZ2_9FIRM</name>
<accession>H1CYZ2</accession>
<dbReference type="EMBL" id="ADLT01000015">
    <property type="protein sequence ID" value="EHO63563.1"/>
    <property type="molecule type" value="Genomic_DNA"/>
</dbReference>
<protein>
    <recommendedName>
        <fullName evidence="3">DUF2800 domain-containing protein</fullName>
    </recommendedName>
</protein>
<evidence type="ECO:0000313" key="1">
    <source>
        <dbReference type="EMBL" id="EHO63563.1"/>
    </source>
</evidence>
<dbReference type="Proteomes" id="UP000003277">
    <property type="component" value="Unassembled WGS sequence"/>
</dbReference>
<dbReference type="eggNOG" id="COG2887">
    <property type="taxonomic scope" value="Bacteria"/>
</dbReference>
<reference evidence="1 2" key="1">
    <citation type="submission" date="2011-11" db="EMBL/GenBank/DDBJ databases">
        <title>The Genome Sequence of Dialister succinatiphilus YIT 11850.</title>
        <authorList>
            <consortium name="The Broad Institute Genome Sequencing Platform"/>
            <person name="Earl A."/>
            <person name="Ward D."/>
            <person name="Feldgarden M."/>
            <person name="Gevers D."/>
            <person name="Morotomi M."/>
            <person name="Young S.K."/>
            <person name="Zeng Q."/>
            <person name="Gargeya S."/>
            <person name="Fitzgerald M."/>
            <person name="Haas B."/>
            <person name="Abouelleil A."/>
            <person name="Alvarado L."/>
            <person name="Arachchi H.M."/>
            <person name="Berlin A."/>
            <person name="Brown A."/>
            <person name="Chapman S.B."/>
            <person name="Dunbar C."/>
            <person name="Gearin G."/>
            <person name="Goldberg J."/>
            <person name="Griggs A."/>
            <person name="Gujja S."/>
            <person name="Heiman D."/>
            <person name="Howarth C."/>
            <person name="Lui A."/>
            <person name="MacDonald P.J.P."/>
            <person name="Montmayeur A."/>
            <person name="Murphy C."/>
            <person name="Neiman D."/>
            <person name="Pearson M."/>
            <person name="Priest M."/>
            <person name="Roberts A."/>
            <person name="Saif S."/>
            <person name="Shea T."/>
            <person name="Sisk P."/>
            <person name="Stolte C."/>
            <person name="Sykes S."/>
            <person name="Wortman J."/>
            <person name="Nusbaum C."/>
            <person name="Birren B."/>
        </authorList>
    </citation>
    <scope>NUCLEOTIDE SEQUENCE [LARGE SCALE GENOMIC DNA]</scope>
    <source>
        <strain evidence="1 2">YIT 11850</strain>
    </source>
</reference>
<evidence type="ECO:0008006" key="3">
    <source>
        <dbReference type="Google" id="ProtNLM"/>
    </source>
</evidence>
<proteinExistence type="predicted"/>
<dbReference type="InterPro" id="IPR021229">
    <property type="entry name" value="DUF2800"/>
</dbReference>
<comment type="caution">
    <text evidence="1">The sequence shown here is derived from an EMBL/GenBank/DDBJ whole genome shotgun (WGS) entry which is preliminary data.</text>
</comment>
<dbReference type="Gene3D" id="3.90.320.10">
    <property type="match status" value="1"/>
</dbReference>
<dbReference type="InterPro" id="IPR011604">
    <property type="entry name" value="PDDEXK-like_dom_sf"/>
</dbReference>
<dbReference type="HOGENOM" id="CLU_043122_1_1_9"/>
<sequence length="372" mass="41341">MPAKHAILSASSSARWMACPPSARAESKMEDKPSIFAAEGTLAHAWGEYFLRQKYLPGTGVEPEEEMDGEMSEAVRFYVDAVSEVFEAEKAKGNHPFISVEQRLDFSPWVPKGFGTGDAVIVSDGTIEIMDLKYGKGVLVLAKDNPQLRLYALGAWWTFKDIFPFKNVRMAIVQPRLNNLDKDTLTVPELRSWGYMVKEKAALAWNGDGHRKAGPHCRFCKCRDTCGVLSRYLLDPVTGKAAETLTDDQIAEIILKAGDIKKYLTDISDYALAKAVDNGKAWPGLKVVEGRSVRKISDEGKAADVLKLNGYNDIYKPQTLKTITELEKLCGKKRFGDLMKDVIIKPKGKPTLVPASDRRPEFVSDDFDDSVL</sequence>
<organism evidence="1 2">
    <name type="scientific">Dialister succinatiphilus YIT 11850</name>
    <dbReference type="NCBI Taxonomy" id="742743"/>
    <lineage>
        <taxon>Bacteria</taxon>
        <taxon>Bacillati</taxon>
        <taxon>Bacillota</taxon>
        <taxon>Negativicutes</taxon>
        <taxon>Veillonellales</taxon>
        <taxon>Veillonellaceae</taxon>
        <taxon>Dialister</taxon>
    </lineage>
</organism>
<evidence type="ECO:0000313" key="2">
    <source>
        <dbReference type="Proteomes" id="UP000003277"/>
    </source>
</evidence>
<dbReference type="RefSeq" id="WP_008859084.1">
    <property type="nucleotide sequence ID" value="NZ_JH591187.1"/>
</dbReference>
<dbReference type="AlphaFoldDB" id="H1CYZ2"/>
<dbReference type="STRING" id="742743.HMPREF9453_00580"/>
<keyword evidence="2" id="KW-1185">Reference proteome</keyword>